<dbReference type="Pfam" id="PF23189">
    <property type="entry name" value="UPF0261_C"/>
    <property type="match status" value="1"/>
</dbReference>
<reference evidence="4 5" key="1">
    <citation type="submission" date="2019-04" db="EMBL/GenBank/DDBJ databases">
        <authorList>
            <person name="Feng G."/>
            <person name="Zhu H."/>
        </authorList>
    </citation>
    <scope>NUCLEOTIDE SEQUENCE [LARGE SCALE GENOMIC DNA]</scope>
    <source>
        <strain evidence="4 5">6HR-1</strain>
    </source>
</reference>
<name>A0A4Z0NX18_9HYPH</name>
<comment type="similarity">
    <text evidence="1">Belongs to the UPF0261 family.</text>
</comment>
<dbReference type="PANTHER" id="PTHR31862">
    <property type="entry name" value="UPF0261 DOMAIN PROTEIN (AFU_ORTHOLOGUE AFUA_1G10120)"/>
    <property type="match status" value="1"/>
</dbReference>
<dbReference type="NCBIfam" id="NF002673">
    <property type="entry name" value="PRK02399.1-1"/>
    <property type="match status" value="1"/>
</dbReference>
<dbReference type="Gene3D" id="3.40.50.12030">
    <property type="entry name" value="Uncharacterised protein family UPF0261, NC domain"/>
    <property type="match status" value="1"/>
</dbReference>
<dbReference type="InterPro" id="IPR056778">
    <property type="entry name" value="UPF0261_C"/>
</dbReference>
<evidence type="ECO:0000313" key="5">
    <source>
        <dbReference type="Proteomes" id="UP000297535"/>
    </source>
</evidence>
<feature type="domain" description="UPF0261" evidence="2">
    <location>
        <begin position="3"/>
        <end position="170"/>
    </location>
</feature>
<dbReference type="InterPro" id="IPR008322">
    <property type="entry name" value="UPF0261"/>
</dbReference>
<dbReference type="PIRSF" id="PIRSF033271">
    <property type="entry name" value="UCP033271"/>
    <property type="match status" value="1"/>
</dbReference>
<dbReference type="Pfam" id="PF06792">
    <property type="entry name" value="UPF0261"/>
    <property type="match status" value="1"/>
</dbReference>
<organism evidence="4 5">
    <name type="scientific">Methylobacterium nonmethylotrophicum</name>
    <dbReference type="NCBI Taxonomy" id="1141884"/>
    <lineage>
        <taxon>Bacteria</taxon>
        <taxon>Pseudomonadati</taxon>
        <taxon>Pseudomonadota</taxon>
        <taxon>Alphaproteobacteria</taxon>
        <taxon>Hyphomicrobiales</taxon>
        <taxon>Methylobacteriaceae</taxon>
        <taxon>Methylobacterium</taxon>
    </lineage>
</organism>
<dbReference type="CDD" id="cd15488">
    <property type="entry name" value="Tm-1-like"/>
    <property type="match status" value="1"/>
</dbReference>
<dbReference type="PANTHER" id="PTHR31862:SF1">
    <property type="entry name" value="UPF0261 DOMAIN PROTEIN (AFU_ORTHOLOGUE AFUA_1G10120)"/>
    <property type="match status" value="1"/>
</dbReference>
<gene>
    <name evidence="4" type="ORF">EU555_05760</name>
</gene>
<evidence type="ECO:0000259" key="3">
    <source>
        <dbReference type="Pfam" id="PF23189"/>
    </source>
</evidence>
<keyword evidence="5" id="KW-1185">Reference proteome</keyword>
<accession>A0A4Z0NX18</accession>
<dbReference type="InterPro" id="IPR051353">
    <property type="entry name" value="Tobamovirus_resist_UPF0261"/>
</dbReference>
<sequence>MSVVYVVGTCDTKEAELLYARDVARAAGARAVLVDVGTLGASALADVPAREVAAHHPEGADAVLGGRDRGAAVAAMADALTRFLATRDDIGAVLGLGGSGNTALVTQAMRSLPVGVPKLVVSTVASGHTADYVGPSDIALMYAVVDIAGLNAISRRVIGNAAHAAAGMALRTPPSAPADKPGLGLTMFGVTTSCVTQVREALAAEYETYVFHATGTGGQSMEKLADSGLLAGLLDITTTEVADHLFGGVFPCTADRFGAAIRTRLPYIGSVGAVDMVNFGARETVPARYRDRTLYVHNPQVTLMRTTPEENRAIGAFIVERLNRMEGPVRFLLPLRGVSAIDVPGLPFHDPEADAALFAAIRDGWRAAPNRRLVEVDAAINDPAFAQALVGAFLDALHQRT</sequence>
<evidence type="ECO:0000313" key="4">
    <source>
        <dbReference type="EMBL" id="TGE01109.1"/>
    </source>
</evidence>
<evidence type="ECO:0000259" key="2">
    <source>
        <dbReference type="Pfam" id="PF06792"/>
    </source>
</evidence>
<protein>
    <recommendedName>
        <fullName evidence="1">UPF0261 protein EU555_05760</fullName>
    </recommendedName>
</protein>
<dbReference type="AlphaFoldDB" id="A0A4Z0NX18"/>
<dbReference type="NCBIfam" id="NF002674">
    <property type="entry name" value="PRK02399.1-2"/>
    <property type="match status" value="1"/>
</dbReference>
<proteinExistence type="inferred from homology"/>
<dbReference type="HAMAP" id="MF_00677">
    <property type="entry name" value="UPF0261"/>
    <property type="match status" value="1"/>
</dbReference>
<dbReference type="InterPro" id="IPR044122">
    <property type="entry name" value="UPF0261_N"/>
</dbReference>
<feature type="domain" description="UPF0261" evidence="3">
    <location>
        <begin position="180"/>
        <end position="395"/>
    </location>
</feature>
<dbReference type="EMBL" id="SRLB01000004">
    <property type="protein sequence ID" value="TGE01109.1"/>
    <property type="molecule type" value="Genomic_DNA"/>
</dbReference>
<evidence type="ECO:0000256" key="1">
    <source>
        <dbReference type="HAMAP-Rule" id="MF_00677"/>
    </source>
</evidence>
<dbReference type="Proteomes" id="UP000297535">
    <property type="component" value="Unassembled WGS sequence"/>
</dbReference>
<comment type="caution">
    <text evidence="4">The sequence shown here is derived from an EMBL/GenBank/DDBJ whole genome shotgun (WGS) entry which is preliminary data.</text>
</comment>
<dbReference type="RefSeq" id="WP_135413713.1">
    <property type="nucleotide sequence ID" value="NZ_SRLB01000004.1"/>
</dbReference>
<dbReference type="OrthoDB" id="9776369at2"/>
<dbReference type="Gene3D" id="3.40.50.12020">
    <property type="entry name" value="Uncharacterised protein family UPF0261, NN domain"/>
    <property type="match status" value="1"/>
</dbReference>